<evidence type="ECO:0000256" key="4">
    <source>
        <dbReference type="ARBA" id="ARBA00022617"/>
    </source>
</evidence>
<keyword evidence="13" id="KW-1185">Reference proteome</keyword>
<dbReference type="Pfam" id="PF03188">
    <property type="entry name" value="Cytochrom_B561"/>
    <property type="match status" value="1"/>
</dbReference>
<organism evidence="13 14">
    <name type="scientific">Galendromus occidentalis</name>
    <name type="common">western predatory mite</name>
    <dbReference type="NCBI Taxonomy" id="34638"/>
    <lineage>
        <taxon>Eukaryota</taxon>
        <taxon>Metazoa</taxon>
        <taxon>Ecdysozoa</taxon>
        <taxon>Arthropoda</taxon>
        <taxon>Chelicerata</taxon>
        <taxon>Arachnida</taxon>
        <taxon>Acari</taxon>
        <taxon>Parasitiformes</taxon>
        <taxon>Mesostigmata</taxon>
        <taxon>Gamasina</taxon>
        <taxon>Phytoseioidea</taxon>
        <taxon>Phytoseiidae</taxon>
        <taxon>Typhlodrominae</taxon>
        <taxon>Galendromus</taxon>
    </lineage>
</organism>
<dbReference type="FunFam" id="1.20.120.1770:FF:000001">
    <property type="entry name" value="Cytochrome b reductase 1"/>
    <property type="match status" value="1"/>
</dbReference>
<keyword evidence="10 11" id="KW-0472">Membrane</keyword>
<evidence type="ECO:0000256" key="2">
    <source>
        <dbReference type="ARBA" id="ARBA00004141"/>
    </source>
</evidence>
<reference evidence="14" key="1">
    <citation type="submission" date="2025-08" db="UniProtKB">
        <authorList>
            <consortium name="RefSeq"/>
        </authorList>
    </citation>
    <scope>IDENTIFICATION</scope>
</reference>
<dbReference type="Gene3D" id="1.20.120.1770">
    <property type="match status" value="1"/>
</dbReference>
<evidence type="ECO:0000256" key="5">
    <source>
        <dbReference type="ARBA" id="ARBA00022692"/>
    </source>
</evidence>
<dbReference type="GO" id="GO:0016020">
    <property type="term" value="C:membrane"/>
    <property type="evidence" value="ECO:0007669"/>
    <property type="project" value="UniProtKB-SubCell"/>
</dbReference>
<dbReference type="InterPro" id="IPR006593">
    <property type="entry name" value="Cyt_b561/ferric_Rdtase_TM"/>
</dbReference>
<dbReference type="RefSeq" id="XP_003747797.1">
    <property type="nucleotide sequence ID" value="XM_003747749.3"/>
</dbReference>
<keyword evidence="3" id="KW-0813">Transport</keyword>
<dbReference type="PANTHER" id="PTHR10106:SF0">
    <property type="entry name" value="LD36721P"/>
    <property type="match status" value="1"/>
</dbReference>
<dbReference type="GeneID" id="100904680"/>
<evidence type="ECO:0000256" key="8">
    <source>
        <dbReference type="ARBA" id="ARBA00022989"/>
    </source>
</evidence>
<evidence type="ECO:0000256" key="11">
    <source>
        <dbReference type="SAM" id="Phobius"/>
    </source>
</evidence>
<name>A0AAJ6QY75_9ACAR</name>
<protein>
    <submittedName>
        <fullName evidence="14">Cytochrome b561</fullName>
    </submittedName>
</protein>
<feature type="transmembrane region" description="Helical" evidence="11">
    <location>
        <begin position="60"/>
        <end position="80"/>
    </location>
</feature>
<evidence type="ECO:0000259" key="12">
    <source>
        <dbReference type="PROSITE" id="PS50939"/>
    </source>
</evidence>
<accession>A0AAJ6QY75</accession>
<dbReference type="InterPro" id="IPR043205">
    <property type="entry name" value="CYB561/CYBRD1-like"/>
</dbReference>
<dbReference type="AlphaFoldDB" id="A0AAJ6QY75"/>
<dbReference type="PANTHER" id="PTHR10106">
    <property type="entry name" value="CYTOCHROME B561-RELATED"/>
    <property type="match status" value="1"/>
</dbReference>
<dbReference type="GO" id="GO:0046872">
    <property type="term" value="F:metal ion binding"/>
    <property type="evidence" value="ECO:0007669"/>
    <property type="project" value="UniProtKB-KW"/>
</dbReference>
<keyword evidence="9" id="KW-0408">Iron</keyword>
<evidence type="ECO:0000313" key="14">
    <source>
        <dbReference type="RefSeq" id="XP_003747797.1"/>
    </source>
</evidence>
<evidence type="ECO:0000256" key="7">
    <source>
        <dbReference type="ARBA" id="ARBA00022982"/>
    </source>
</evidence>
<feature type="transmembrane region" description="Helical" evidence="11">
    <location>
        <begin position="20"/>
        <end position="40"/>
    </location>
</feature>
<evidence type="ECO:0000313" key="13">
    <source>
        <dbReference type="Proteomes" id="UP000694867"/>
    </source>
</evidence>
<evidence type="ECO:0000256" key="6">
    <source>
        <dbReference type="ARBA" id="ARBA00022723"/>
    </source>
</evidence>
<dbReference type="GO" id="GO:0016491">
    <property type="term" value="F:oxidoreductase activity"/>
    <property type="evidence" value="ECO:0007669"/>
    <property type="project" value="InterPro"/>
</dbReference>
<feature type="transmembrane region" description="Helical" evidence="11">
    <location>
        <begin position="131"/>
        <end position="152"/>
    </location>
</feature>
<dbReference type="PROSITE" id="PS50939">
    <property type="entry name" value="CYTOCHROME_B561"/>
    <property type="match status" value="1"/>
</dbReference>
<keyword evidence="7" id="KW-0249">Electron transport</keyword>
<feature type="transmembrane region" description="Helical" evidence="11">
    <location>
        <begin position="204"/>
        <end position="224"/>
    </location>
</feature>
<evidence type="ECO:0000256" key="1">
    <source>
        <dbReference type="ARBA" id="ARBA00001970"/>
    </source>
</evidence>
<proteinExistence type="predicted"/>
<evidence type="ECO:0000256" key="9">
    <source>
        <dbReference type="ARBA" id="ARBA00023004"/>
    </source>
</evidence>
<dbReference type="KEGG" id="goe:100904680"/>
<keyword evidence="8 11" id="KW-1133">Transmembrane helix</keyword>
<keyword evidence="4" id="KW-0349">Heme</keyword>
<gene>
    <name evidence="14" type="primary">LOC100904680</name>
</gene>
<feature type="transmembrane region" description="Helical" evidence="11">
    <location>
        <begin position="92"/>
        <end position="111"/>
    </location>
</feature>
<sequence length="252" mass="27919">MDIFQDFPIMQDLSAFKPTFLVSQVLGALIVILVVIWGGQYNGGYTGPSEPKTWFNWHPVLMTLGFIIIQGDSILVYRVLRNEAKPRLKSIHALMHFATLILVSVGCKIAFDSHNLRSPPIPNLYSLHSWVGMGVIVAFGLQFLTGLACFLYPGVRKSLRSRFMPIHVFDGTMLFILSICAALMGISEKLVFNGGYQNGGPGPMMGNFIGILIVLFGIMVLFLLTKQSYKRIAPAEEQVLPLECSDDGSHHD</sequence>
<feature type="transmembrane region" description="Helical" evidence="11">
    <location>
        <begin position="164"/>
        <end position="184"/>
    </location>
</feature>
<evidence type="ECO:0000256" key="10">
    <source>
        <dbReference type="ARBA" id="ARBA00023136"/>
    </source>
</evidence>
<comment type="subcellular location">
    <subcellularLocation>
        <location evidence="2">Membrane</location>
        <topology evidence="2">Multi-pass membrane protein</topology>
    </subcellularLocation>
</comment>
<comment type="cofactor">
    <cofactor evidence="1">
        <name>heme b</name>
        <dbReference type="ChEBI" id="CHEBI:60344"/>
    </cofactor>
</comment>
<dbReference type="SMART" id="SM00665">
    <property type="entry name" value="B561"/>
    <property type="match status" value="1"/>
</dbReference>
<keyword evidence="5 11" id="KW-0812">Transmembrane</keyword>
<evidence type="ECO:0000256" key="3">
    <source>
        <dbReference type="ARBA" id="ARBA00022448"/>
    </source>
</evidence>
<feature type="domain" description="Cytochrome b561" evidence="12">
    <location>
        <begin position="22"/>
        <end position="225"/>
    </location>
</feature>
<keyword evidence="6" id="KW-0479">Metal-binding</keyword>
<dbReference type="Proteomes" id="UP000694867">
    <property type="component" value="Unplaced"/>
</dbReference>